<dbReference type="Pfam" id="PF00132">
    <property type="entry name" value="Hexapep"/>
    <property type="match status" value="1"/>
</dbReference>
<dbReference type="EC" id="2.3.1.129" evidence="9"/>
<comment type="caution">
    <text evidence="9">The sequence shown here is derived from an EMBL/GenBank/DDBJ whole genome shotgun (WGS) entry which is preliminary data.</text>
</comment>
<protein>
    <submittedName>
        <fullName evidence="9">Acyl-ACP--UDP-N-acetylglucosamine O-acyltransferase</fullName>
        <ecNumber evidence="9">2.3.1.129</ecNumber>
    </submittedName>
</protein>
<keyword evidence="7 9" id="KW-0012">Acyltransferase</keyword>
<evidence type="ECO:0000313" key="9">
    <source>
        <dbReference type="EMBL" id="MBD7940203.1"/>
    </source>
</evidence>
<dbReference type="InterPro" id="IPR018357">
    <property type="entry name" value="Hexapep_transf_CS"/>
</dbReference>
<evidence type="ECO:0000256" key="1">
    <source>
        <dbReference type="ARBA" id="ARBA00022490"/>
    </source>
</evidence>
<dbReference type="SUPFAM" id="SSF51161">
    <property type="entry name" value="Trimeric LpxA-like enzymes"/>
    <property type="match status" value="1"/>
</dbReference>
<dbReference type="Gene3D" id="1.20.1180.10">
    <property type="entry name" value="Udp N-acetylglucosamine O-acyltransferase, C-terminal domain"/>
    <property type="match status" value="1"/>
</dbReference>
<dbReference type="Pfam" id="PF13720">
    <property type="entry name" value="Acetyltransf_11"/>
    <property type="match status" value="1"/>
</dbReference>
<dbReference type="NCBIfam" id="NF003657">
    <property type="entry name" value="PRK05289.1"/>
    <property type="match status" value="1"/>
</dbReference>
<dbReference type="InterPro" id="IPR001451">
    <property type="entry name" value="Hexapep"/>
</dbReference>
<sequence>MSIHPTAIVDASATLADGVEIGPFCTVGPGVALASGVRLVSHVVIQQDTSVGANTTIHPFAVIGGDPQHGGYKGEPVRLEIGENNLIREHCTFNRGTPPHAGVGTGVTRVGSNNLFMTGAHVGHDCVVGDNVVMANNATLGGHAQIGDKVFLGGLCAVHQNGRVGQGAIVGGLAAVTRDVIPYGSAWGNHASLHGLNLIGLKRKGYGKDAVRRLLAAYRDLFEGEGVFAERLDRVEAAYPDLPEIMEITAFIRDGGKRPLCLPGAE</sequence>
<evidence type="ECO:0000256" key="7">
    <source>
        <dbReference type="ARBA" id="ARBA00023315"/>
    </source>
</evidence>
<accession>A0ABR8QXE0</accession>
<dbReference type="InterPro" id="IPR037157">
    <property type="entry name" value="Acetyltransf_C_sf"/>
</dbReference>
<organism evidence="9 10">
    <name type="scientific">Brevundimonas guildfordensis</name>
    <dbReference type="NCBI Taxonomy" id="2762241"/>
    <lineage>
        <taxon>Bacteria</taxon>
        <taxon>Pseudomonadati</taxon>
        <taxon>Pseudomonadota</taxon>
        <taxon>Alphaproteobacteria</taxon>
        <taxon>Caulobacterales</taxon>
        <taxon>Caulobacteraceae</taxon>
        <taxon>Brevundimonas</taxon>
    </lineage>
</organism>
<keyword evidence="10" id="KW-1185">Reference proteome</keyword>
<dbReference type="CDD" id="cd03351">
    <property type="entry name" value="LbH_UDP-GlcNAc_AT"/>
    <property type="match status" value="1"/>
</dbReference>
<dbReference type="GO" id="GO:0008780">
    <property type="term" value="F:acyl-[acyl-carrier-protein]-UDP-N-acetylglucosamine O-acyltransferase activity"/>
    <property type="evidence" value="ECO:0007669"/>
    <property type="project" value="UniProtKB-EC"/>
</dbReference>
<dbReference type="PANTHER" id="PTHR43480:SF1">
    <property type="entry name" value="ACYL-[ACYL-CARRIER-PROTEIN]--UDP-N-ACETYLGLUCOSAMINE O-ACYLTRANSFERASE, MITOCHONDRIAL-RELATED"/>
    <property type="match status" value="1"/>
</dbReference>
<dbReference type="RefSeq" id="WP_191742644.1">
    <property type="nucleotide sequence ID" value="NZ_JACSQU010000001.1"/>
</dbReference>
<dbReference type="PROSITE" id="PS00101">
    <property type="entry name" value="HEXAPEP_TRANSFERASES"/>
    <property type="match status" value="1"/>
</dbReference>
<dbReference type="Gene3D" id="2.160.10.10">
    <property type="entry name" value="Hexapeptide repeat proteins"/>
    <property type="match status" value="1"/>
</dbReference>
<evidence type="ECO:0000256" key="3">
    <source>
        <dbReference type="ARBA" id="ARBA00022556"/>
    </source>
</evidence>
<evidence type="ECO:0000256" key="2">
    <source>
        <dbReference type="ARBA" id="ARBA00022516"/>
    </source>
</evidence>
<keyword evidence="5" id="KW-0677">Repeat</keyword>
<evidence type="ECO:0000256" key="6">
    <source>
        <dbReference type="ARBA" id="ARBA00023098"/>
    </source>
</evidence>
<evidence type="ECO:0000256" key="5">
    <source>
        <dbReference type="ARBA" id="ARBA00022737"/>
    </source>
</evidence>
<keyword evidence="4 9" id="KW-0808">Transferase</keyword>
<gene>
    <name evidence="9" type="primary">lpxA</name>
    <name evidence="9" type="ORF">H9656_02265</name>
</gene>
<dbReference type="InterPro" id="IPR010137">
    <property type="entry name" value="Lipid_A_LpxA"/>
</dbReference>
<dbReference type="PANTHER" id="PTHR43480">
    <property type="entry name" value="ACYL-[ACYL-CARRIER-PROTEIN]--UDP-N-ACETYLGLUCOSAMINE O-ACYLTRANSFERASE"/>
    <property type="match status" value="1"/>
</dbReference>
<keyword evidence="3" id="KW-0441">Lipid A biosynthesis</keyword>
<keyword evidence="1" id="KW-0963">Cytoplasm</keyword>
<dbReference type="EMBL" id="JACSQU010000001">
    <property type="protein sequence ID" value="MBD7940203.1"/>
    <property type="molecule type" value="Genomic_DNA"/>
</dbReference>
<dbReference type="InterPro" id="IPR029098">
    <property type="entry name" value="Acetyltransf_C"/>
</dbReference>
<feature type="domain" description="UDP N-acetylglucosamine O-acyltransferase C-terminal" evidence="8">
    <location>
        <begin position="179"/>
        <end position="260"/>
    </location>
</feature>
<evidence type="ECO:0000256" key="4">
    <source>
        <dbReference type="ARBA" id="ARBA00022679"/>
    </source>
</evidence>
<name>A0ABR8QXE0_9CAUL</name>
<evidence type="ECO:0000313" key="10">
    <source>
        <dbReference type="Proteomes" id="UP000638918"/>
    </source>
</evidence>
<reference evidence="9 10" key="1">
    <citation type="submission" date="2020-08" db="EMBL/GenBank/DDBJ databases">
        <title>A Genomic Blueprint of the Chicken Gut Microbiome.</title>
        <authorList>
            <person name="Gilroy R."/>
            <person name="Ravi A."/>
            <person name="Getino M."/>
            <person name="Pursley I."/>
            <person name="Horton D.L."/>
            <person name="Alikhan N.-F."/>
            <person name="Baker D."/>
            <person name="Gharbi K."/>
            <person name="Hall N."/>
            <person name="Watson M."/>
            <person name="Adriaenssens E.M."/>
            <person name="Foster-Nyarko E."/>
            <person name="Jarju S."/>
            <person name="Secka A."/>
            <person name="Antonio M."/>
            <person name="Oren A."/>
            <person name="Chaudhuri R."/>
            <person name="La Ragione R.M."/>
            <person name="Hildebrand F."/>
            <person name="Pallen M.J."/>
        </authorList>
    </citation>
    <scope>NUCLEOTIDE SEQUENCE [LARGE SCALE GENOMIC DNA]</scope>
    <source>
        <strain evidence="9 10">Sa3CVA3</strain>
    </source>
</reference>
<keyword evidence="2" id="KW-0444">Lipid biosynthesis</keyword>
<keyword evidence="6" id="KW-0443">Lipid metabolism</keyword>
<proteinExistence type="predicted"/>
<dbReference type="Proteomes" id="UP000638918">
    <property type="component" value="Unassembled WGS sequence"/>
</dbReference>
<dbReference type="InterPro" id="IPR011004">
    <property type="entry name" value="Trimer_LpxA-like_sf"/>
</dbReference>
<dbReference type="PIRSF" id="PIRSF000456">
    <property type="entry name" value="UDP-GlcNAc_acltr"/>
    <property type="match status" value="1"/>
</dbReference>
<dbReference type="NCBIfam" id="TIGR01852">
    <property type="entry name" value="lipid_A_lpxA"/>
    <property type="match status" value="1"/>
</dbReference>
<evidence type="ECO:0000259" key="8">
    <source>
        <dbReference type="Pfam" id="PF13720"/>
    </source>
</evidence>